<gene>
    <name evidence="1" type="ORF">V1477_011706</name>
</gene>
<evidence type="ECO:0008006" key="3">
    <source>
        <dbReference type="Google" id="ProtNLM"/>
    </source>
</evidence>
<accession>A0ABD2BZY6</accession>
<proteinExistence type="predicted"/>
<dbReference type="AlphaFoldDB" id="A0ABD2BZY6"/>
<keyword evidence="2" id="KW-1185">Reference proteome</keyword>
<evidence type="ECO:0000313" key="2">
    <source>
        <dbReference type="Proteomes" id="UP001607303"/>
    </source>
</evidence>
<reference evidence="1 2" key="1">
    <citation type="journal article" date="2024" name="Ann. Entomol. Soc. Am.">
        <title>Genomic analyses of the southern and eastern yellowjacket wasps (Hymenoptera: Vespidae) reveal evolutionary signatures of social life.</title>
        <authorList>
            <person name="Catto M.A."/>
            <person name="Caine P.B."/>
            <person name="Orr S.E."/>
            <person name="Hunt B.G."/>
            <person name="Goodisman M.A.D."/>
        </authorList>
    </citation>
    <scope>NUCLEOTIDE SEQUENCE [LARGE SCALE GENOMIC DNA]</scope>
    <source>
        <strain evidence="1">232</strain>
        <tissue evidence="1">Head and thorax</tissue>
    </source>
</reference>
<dbReference type="EMBL" id="JAYRBN010000063">
    <property type="protein sequence ID" value="KAL2738347.1"/>
    <property type="molecule type" value="Genomic_DNA"/>
</dbReference>
<organism evidence="1 2">
    <name type="scientific">Vespula maculifrons</name>
    <name type="common">Eastern yellow jacket</name>
    <name type="synonym">Wasp</name>
    <dbReference type="NCBI Taxonomy" id="7453"/>
    <lineage>
        <taxon>Eukaryota</taxon>
        <taxon>Metazoa</taxon>
        <taxon>Ecdysozoa</taxon>
        <taxon>Arthropoda</taxon>
        <taxon>Hexapoda</taxon>
        <taxon>Insecta</taxon>
        <taxon>Pterygota</taxon>
        <taxon>Neoptera</taxon>
        <taxon>Endopterygota</taxon>
        <taxon>Hymenoptera</taxon>
        <taxon>Apocrita</taxon>
        <taxon>Aculeata</taxon>
        <taxon>Vespoidea</taxon>
        <taxon>Vespidae</taxon>
        <taxon>Vespinae</taxon>
        <taxon>Vespula</taxon>
    </lineage>
</organism>
<sequence length="71" mass="8001">MAYVIKVSVLVIGPLTLIRISDQWQKSVMRFARRNLSTSKSQRTPNSYSTKRIVLLTGLIGSKAQSTSRDF</sequence>
<dbReference type="Proteomes" id="UP001607303">
    <property type="component" value="Unassembled WGS sequence"/>
</dbReference>
<comment type="caution">
    <text evidence="1">The sequence shown here is derived from an EMBL/GenBank/DDBJ whole genome shotgun (WGS) entry which is preliminary data.</text>
</comment>
<evidence type="ECO:0000313" key="1">
    <source>
        <dbReference type="EMBL" id="KAL2738347.1"/>
    </source>
</evidence>
<protein>
    <recommendedName>
        <fullName evidence="3">Secreted protein</fullName>
    </recommendedName>
</protein>
<name>A0ABD2BZY6_VESMC</name>